<evidence type="ECO:0000256" key="3">
    <source>
        <dbReference type="ARBA" id="ARBA00022801"/>
    </source>
</evidence>
<dbReference type="Proteomes" id="UP000249915">
    <property type="component" value="Unassembled WGS sequence"/>
</dbReference>
<comment type="cofactor">
    <cofactor evidence="1">
        <name>Mg(2+)</name>
        <dbReference type="ChEBI" id="CHEBI:18420"/>
    </cofactor>
</comment>
<dbReference type="GO" id="GO:0016787">
    <property type="term" value="F:hydrolase activity"/>
    <property type="evidence" value="ECO:0007669"/>
    <property type="project" value="UniProtKB-KW"/>
</dbReference>
<sequence>MRHVRCVGGVVHDATGRLLLIQRAHEPARGRWSLPGGRVEAGETDADAVVRELREETGLDVLPGQLVGTVVRGAYEIHDYACAVGGGELVAGDDAAAARWVDGAAFAELERTGALTDGLADTLRDWGALPRA</sequence>
<name>A0A2V4BBC7_9PSEU</name>
<evidence type="ECO:0000256" key="2">
    <source>
        <dbReference type="ARBA" id="ARBA00005582"/>
    </source>
</evidence>
<dbReference type="PANTHER" id="PTHR43046:SF14">
    <property type="entry name" value="MUTT_NUDIX FAMILY PROTEIN"/>
    <property type="match status" value="1"/>
</dbReference>
<keyword evidence="6" id="KW-1185">Reference proteome</keyword>
<dbReference type="PROSITE" id="PS51462">
    <property type="entry name" value="NUDIX"/>
    <property type="match status" value="1"/>
</dbReference>
<reference evidence="5 6" key="1">
    <citation type="submission" date="2016-07" db="EMBL/GenBank/DDBJ databases">
        <title>Draft genome sequence of Prauserella muralis DSM 45305, isolated from a mould-covered wall in an indoor environment.</title>
        <authorList>
            <person name="Ruckert C."/>
            <person name="Albersmeier A."/>
            <person name="Jiang C.-L."/>
            <person name="Jiang Y."/>
            <person name="Kalinowski J."/>
            <person name="Schneider O."/>
            <person name="Winkler A."/>
            <person name="Zotchev S.B."/>
        </authorList>
    </citation>
    <scope>NUCLEOTIDE SEQUENCE [LARGE SCALE GENOMIC DNA]</scope>
    <source>
        <strain evidence="5 6">DSM 45305</strain>
    </source>
</reference>
<dbReference type="InterPro" id="IPR000086">
    <property type="entry name" value="NUDIX_hydrolase_dom"/>
</dbReference>
<dbReference type="EMBL" id="MASW01000001">
    <property type="protein sequence ID" value="PXY32446.1"/>
    <property type="molecule type" value="Genomic_DNA"/>
</dbReference>
<dbReference type="PRINTS" id="PR00502">
    <property type="entry name" value="NUDIXFAMILY"/>
</dbReference>
<dbReference type="Pfam" id="PF00293">
    <property type="entry name" value="NUDIX"/>
    <property type="match status" value="1"/>
</dbReference>
<keyword evidence="3 4" id="KW-0378">Hydrolase</keyword>
<dbReference type="PROSITE" id="PS00893">
    <property type="entry name" value="NUDIX_BOX"/>
    <property type="match status" value="1"/>
</dbReference>
<dbReference type="AlphaFoldDB" id="A0A2V4BBC7"/>
<protein>
    <submittedName>
        <fullName evidence="5">NUDIX hydrolase</fullName>
    </submittedName>
</protein>
<dbReference type="RefSeq" id="WP_112280474.1">
    <property type="nucleotide sequence ID" value="NZ_MASW01000001.1"/>
</dbReference>
<dbReference type="InterPro" id="IPR020084">
    <property type="entry name" value="NUDIX_hydrolase_CS"/>
</dbReference>
<gene>
    <name evidence="5" type="ORF">BAY60_09295</name>
</gene>
<dbReference type="Gene3D" id="3.90.79.10">
    <property type="entry name" value="Nucleoside Triphosphate Pyrophosphohydrolase"/>
    <property type="match status" value="1"/>
</dbReference>
<dbReference type="SUPFAM" id="SSF55811">
    <property type="entry name" value="Nudix"/>
    <property type="match status" value="1"/>
</dbReference>
<organism evidence="5 6">
    <name type="scientific">Prauserella muralis</name>
    <dbReference type="NCBI Taxonomy" id="588067"/>
    <lineage>
        <taxon>Bacteria</taxon>
        <taxon>Bacillati</taxon>
        <taxon>Actinomycetota</taxon>
        <taxon>Actinomycetes</taxon>
        <taxon>Pseudonocardiales</taxon>
        <taxon>Pseudonocardiaceae</taxon>
        <taxon>Prauserella</taxon>
    </lineage>
</organism>
<dbReference type="CDD" id="cd04673">
    <property type="entry name" value="NUDIX_ADPRase"/>
    <property type="match status" value="1"/>
</dbReference>
<evidence type="ECO:0000313" key="5">
    <source>
        <dbReference type="EMBL" id="PXY32446.1"/>
    </source>
</evidence>
<dbReference type="PANTHER" id="PTHR43046">
    <property type="entry name" value="GDP-MANNOSE MANNOSYL HYDROLASE"/>
    <property type="match status" value="1"/>
</dbReference>
<accession>A0A2V4BBC7</accession>
<evidence type="ECO:0000256" key="4">
    <source>
        <dbReference type="RuleBase" id="RU003476"/>
    </source>
</evidence>
<dbReference type="OrthoDB" id="9804442at2"/>
<evidence type="ECO:0000256" key="1">
    <source>
        <dbReference type="ARBA" id="ARBA00001946"/>
    </source>
</evidence>
<proteinExistence type="inferred from homology"/>
<dbReference type="InterPro" id="IPR020476">
    <property type="entry name" value="Nudix_hydrolase"/>
</dbReference>
<evidence type="ECO:0000313" key="6">
    <source>
        <dbReference type="Proteomes" id="UP000249915"/>
    </source>
</evidence>
<comment type="caution">
    <text evidence="5">The sequence shown here is derived from an EMBL/GenBank/DDBJ whole genome shotgun (WGS) entry which is preliminary data.</text>
</comment>
<comment type="similarity">
    <text evidence="2 4">Belongs to the Nudix hydrolase family.</text>
</comment>
<dbReference type="InterPro" id="IPR015797">
    <property type="entry name" value="NUDIX_hydrolase-like_dom_sf"/>
</dbReference>